<feature type="domain" description="ROK N-terminal" evidence="4">
    <location>
        <begin position="1"/>
        <end position="37"/>
    </location>
</feature>
<keyword evidence="6" id="KW-1185">Reference proteome</keyword>
<dbReference type="InterPro" id="IPR012987">
    <property type="entry name" value="ROK_N"/>
</dbReference>
<protein>
    <recommendedName>
        <fullName evidence="4">ROK N-terminal domain-containing protein</fullName>
    </recommendedName>
</protein>
<dbReference type="Ensembl" id="ENSSMRT00000009573.1">
    <property type="protein sequence ID" value="ENSSMRP00000008200.1"/>
    <property type="gene ID" value="ENSSMRG00000006563.1"/>
</dbReference>
<dbReference type="Pfam" id="PF08067">
    <property type="entry name" value="ROKNT"/>
    <property type="match status" value="1"/>
</dbReference>
<keyword evidence="1 2" id="KW-0694">RNA-binding</keyword>
<dbReference type="GO" id="GO:0003723">
    <property type="term" value="F:RNA binding"/>
    <property type="evidence" value="ECO:0007669"/>
    <property type="project" value="UniProtKB-UniRule"/>
</dbReference>
<dbReference type="AlphaFoldDB" id="A0A8D0BRS6"/>
<evidence type="ECO:0000313" key="6">
    <source>
        <dbReference type="Proteomes" id="UP000694421"/>
    </source>
</evidence>
<dbReference type="Proteomes" id="UP000694421">
    <property type="component" value="Unplaced"/>
</dbReference>
<proteinExistence type="predicted"/>
<dbReference type="Gene3D" id="3.30.1370.10">
    <property type="entry name" value="K Homology domain, type 1"/>
    <property type="match status" value="1"/>
</dbReference>
<dbReference type="GeneTree" id="ENSGT00940000166073"/>
<evidence type="ECO:0000313" key="5">
    <source>
        <dbReference type="Ensembl" id="ENSSMRP00000008200.1"/>
    </source>
</evidence>
<feature type="region of interest" description="Disordered" evidence="3">
    <location>
        <begin position="1"/>
        <end position="30"/>
    </location>
</feature>
<accession>A0A8D0BRS6</accession>
<organism evidence="5 6">
    <name type="scientific">Salvator merianae</name>
    <name type="common">Argentine black and white tegu</name>
    <name type="synonym">Tupinambis merianae</name>
    <dbReference type="NCBI Taxonomy" id="96440"/>
    <lineage>
        <taxon>Eukaryota</taxon>
        <taxon>Metazoa</taxon>
        <taxon>Chordata</taxon>
        <taxon>Craniata</taxon>
        <taxon>Vertebrata</taxon>
        <taxon>Euteleostomi</taxon>
        <taxon>Lepidosauria</taxon>
        <taxon>Squamata</taxon>
        <taxon>Bifurcata</taxon>
        <taxon>Unidentata</taxon>
        <taxon>Episquamata</taxon>
        <taxon>Laterata</taxon>
        <taxon>Teiioidea</taxon>
        <taxon>Teiidae</taxon>
        <taxon>Salvator</taxon>
    </lineage>
</organism>
<reference evidence="5" key="1">
    <citation type="submission" date="2025-08" db="UniProtKB">
        <authorList>
            <consortium name="Ensembl"/>
        </authorList>
    </citation>
    <scope>IDENTIFICATION</scope>
</reference>
<evidence type="ECO:0000256" key="1">
    <source>
        <dbReference type="ARBA" id="ARBA00022884"/>
    </source>
</evidence>
<dbReference type="InterPro" id="IPR036612">
    <property type="entry name" value="KH_dom_type_1_sf"/>
</dbReference>
<name>A0A8D0BRS6_SALMN</name>
<dbReference type="OMA" id="IWHESGP"/>
<evidence type="ECO:0000256" key="2">
    <source>
        <dbReference type="PROSITE-ProRule" id="PRU00117"/>
    </source>
</evidence>
<reference evidence="5" key="2">
    <citation type="submission" date="2025-09" db="UniProtKB">
        <authorList>
            <consortium name="Ensembl"/>
        </authorList>
    </citation>
    <scope>IDENTIFICATION</scope>
</reference>
<evidence type="ECO:0000256" key="3">
    <source>
        <dbReference type="SAM" id="MobiDB-lite"/>
    </source>
</evidence>
<evidence type="ECO:0000259" key="4">
    <source>
        <dbReference type="Pfam" id="PF08067"/>
    </source>
</evidence>
<dbReference type="PROSITE" id="PS50084">
    <property type="entry name" value="KH_TYPE_1"/>
    <property type="match status" value="1"/>
</dbReference>
<sequence length="78" mass="8719">METSIGEDTFANAETNGEHPAVDPEEEQVIKRSRTTKGVVEWCILLQNLAGFIIGKRGQRIKPIWHESGPSIKIDECL</sequence>
<dbReference type="SUPFAM" id="SSF54791">
    <property type="entry name" value="Eukaryotic type KH-domain (KH-domain type I)"/>
    <property type="match status" value="1"/>
</dbReference>